<accession>A0A2P5ALT1</accession>
<proteinExistence type="predicted"/>
<dbReference type="EMBL" id="JXTC01000787">
    <property type="protein sequence ID" value="PON37505.1"/>
    <property type="molecule type" value="Genomic_DNA"/>
</dbReference>
<sequence>MTLKREFGRFARILIDIDLSRPVSDSLMVEVGDDYFFIPLEYERLPLFCTSCKIIGHEASSYRHGHRSGVIKDADFNTVQKNVEVKKDEKLARGCSPPTRVTPEFLEDELGPKNVEIIIEVPQPHIGHLDALPEIPVPSTIDSKEFSF</sequence>
<organism evidence="2 3">
    <name type="scientific">Trema orientale</name>
    <name type="common">Charcoal tree</name>
    <name type="synonym">Celtis orientalis</name>
    <dbReference type="NCBI Taxonomy" id="63057"/>
    <lineage>
        <taxon>Eukaryota</taxon>
        <taxon>Viridiplantae</taxon>
        <taxon>Streptophyta</taxon>
        <taxon>Embryophyta</taxon>
        <taxon>Tracheophyta</taxon>
        <taxon>Spermatophyta</taxon>
        <taxon>Magnoliopsida</taxon>
        <taxon>eudicotyledons</taxon>
        <taxon>Gunneridae</taxon>
        <taxon>Pentapetalae</taxon>
        <taxon>rosids</taxon>
        <taxon>fabids</taxon>
        <taxon>Rosales</taxon>
        <taxon>Cannabaceae</taxon>
        <taxon>Trema</taxon>
    </lineage>
</organism>
<dbReference type="PANTHER" id="PTHR31286:SF60">
    <property type="entry name" value="PROTEIN, PUTATIVE-RELATED"/>
    <property type="match status" value="1"/>
</dbReference>
<protein>
    <submittedName>
        <fullName evidence="2">Zinc knuckle CX2CX4HX4C</fullName>
    </submittedName>
</protein>
<dbReference type="InterPro" id="IPR025836">
    <property type="entry name" value="Zn_knuckle_CX2CX4HX4C"/>
</dbReference>
<dbReference type="OrthoDB" id="1924068at2759"/>
<evidence type="ECO:0000313" key="3">
    <source>
        <dbReference type="Proteomes" id="UP000237000"/>
    </source>
</evidence>
<dbReference type="PANTHER" id="PTHR31286">
    <property type="entry name" value="GLYCINE-RICH CELL WALL STRUCTURAL PROTEIN 1.8-LIKE"/>
    <property type="match status" value="1"/>
</dbReference>
<feature type="domain" description="Zinc knuckle CX2CX4HX4C" evidence="1">
    <location>
        <begin position="34"/>
        <end position="60"/>
    </location>
</feature>
<name>A0A2P5ALT1_TREOI</name>
<dbReference type="Proteomes" id="UP000237000">
    <property type="component" value="Unassembled WGS sequence"/>
</dbReference>
<evidence type="ECO:0000313" key="2">
    <source>
        <dbReference type="EMBL" id="PON37505.1"/>
    </source>
</evidence>
<keyword evidence="3" id="KW-1185">Reference proteome</keyword>
<dbReference type="AlphaFoldDB" id="A0A2P5ALT1"/>
<gene>
    <name evidence="2" type="ORF">TorRG33x02_347270</name>
</gene>
<evidence type="ECO:0000259" key="1">
    <source>
        <dbReference type="Pfam" id="PF14392"/>
    </source>
</evidence>
<reference evidence="3" key="1">
    <citation type="submission" date="2016-06" db="EMBL/GenBank/DDBJ databases">
        <title>Parallel loss of symbiosis genes in relatives of nitrogen-fixing non-legume Parasponia.</title>
        <authorList>
            <person name="Van Velzen R."/>
            <person name="Holmer R."/>
            <person name="Bu F."/>
            <person name="Rutten L."/>
            <person name="Van Zeijl A."/>
            <person name="Liu W."/>
            <person name="Santuari L."/>
            <person name="Cao Q."/>
            <person name="Sharma T."/>
            <person name="Shen D."/>
            <person name="Roswanjaya Y."/>
            <person name="Wardhani T."/>
            <person name="Kalhor M.S."/>
            <person name="Jansen J."/>
            <person name="Van den Hoogen J."/>
            <person name="Gungor B."/>
            <person name="Hartog M."/>
            <person name="Hontelez J."/>
            <person name="Verver J."/>
            <person name="Yang W.-C."/>
            <person name="Schijlen E."/>
            <person name="Repin R."/>
            <person name="Schilthuizen M."/>
            <person name="Schranz E."/>
            <person name="Heidstra R."/>
            <person name="Miyata K."/>
            <person name="Fedorova E."/>
            <person name="Kohlen W."/>
            <person name="Bisseling T."/>
            <person name="Smit S."/>
            <person name="Geurts R."/>
        </authorList>
    </citation>
    <scope>NUCLEOTIDE SEQUENCE [LARGE SCALE GENOMIC DNA]</scope>
    <source>
        <strain evidence="3">cv. RG33-2</strain>
    </source>
</reference>
<dbReference type="Pfam" id="PF14392">
    <property type="entry name" value="zf-CCHC_4"/>
    <property type="match status" value="1"/>
</dbReference>
<dbReference type="InParanoid" id="A0A2P5ALT1"/>
<dbReference type="InterPro" id="IPR040256">
    <property type="entry name" value="At4g02000-like"/>
</dbReference>
<feature type="non-terminal residue" evidence="2">
    <location>
        <position position="148"/>
    </location>
</feature>
<comment type="caution">
    <text evidence="2">The sequence shown here is derived from an EMBL/GenBank/DDBJ whole genome shotgun (WGS) entry which is preliminary data.</text>
</comment>